<proteinExistence type="predicted"/>
<evidence type="ECO:0000313" key="3">
    <source>
        <dbReference type="Proteomes" id="UP000245657"/>
    </source>
</evidence>
<dbReference type="GeneID" id="97548756"/>
<comment type="caution">
    <text evidence="2">The sequence shown here is derived from an EMBL/GenBank/DDBJ whole genome shotgun (WGS) entry which is preliminary data.</text>
</comment>
<sequence length="959" mass="106996">MTGYNQKDEVFRTLSLLFRQGQVIEVRAITGEGISSGYYNDLNAAAKDICDREKDAHVTGIYVTLNEVNPALLARRANRIKHRLERKDTTTSDVDIIRRRWLPIDIDPVRPSGVSSSDEEHARALSLASSVAAFLSEQGWPDPLVGDSGNGAHLLYRIDLSNDEESRKCVKSVLELLDWRFSDAQCKVDTANFNAARIWKIYGTISRKGDNLPDRPHRRSKLLKIPSGLQDSSSVVSAEQIQRLLASWQPDSTRTSVERSTSRSQETGIDLASWLSTHNLSYTEKPYNGGRLFVLADCPFSSAHSDGAYAIQFANGAIFAGCHHDSCGGGRQRWSELRALFEPVKPDIETRLARLRSERIRAKNEAEGRCRPTEYEIAQARALYEAADPEVQLAGAIESEMGEIDEKISSRCTEILESADPLSFMLETFASVHEGDQTVAECLVHSLASRCVINSKGLHVSITGESGKGKSHAIETMKSLVPKKFRLEGRMSDKALFYMEDLCAGSVISLDDVSLSDQMQEVLKGVTSSFQKPFLYRTVNKERKVQVCTIPQRCVWWIAKVEGPGDDQVFNRMLTCWIDDSEVQDKRVLERTLSGAESLPVTSGPESEEVRVCRQIWDSLSEVWVVIPFATRIRFQSAENRRNPDMLLDLIRTNAALNQRQRESKEIGNVRCVIASRADFDEAARLYETLNGESGAQANKLTKRESDLIAAFTSLNQSEVSIAELQQLTGLSNSTVGKLLHGYHSYGKTYSGLLDKCPAVSYLDRTVTRGDEGCSTMRRTRVYLWDALLYDAWEKGGSVWLCDDEDHDPDDHDDSNPGSSPEPEEATLPYEMSLSDVNSRSFVQVPGLPDHHRCSVCGKRPTQYQERVSHCSQNIQRMLCSSCYRRAVSREVASIIPLPGVIDKKALVRRSFPSGRCQVCDLKAAVWSDPVSQVHLCDQCYERLDSGEDDPNVSSPGPP</sequence>
<dbReference type="OrthoDB" id="117814at2157"/>
<name>A0A2V2N490_9EURY</name>
<dbReference type="Proteomes" id="UP000245657">
    <property type="component" value="Unassembled WGS sequence"/>
</dbReference>
<dbReference type="EMBL" id="QGMY01000006">
    <property type="protein sequence ID" value="PWR72566.1"/>
    <property type="molecule type" value="Genomic_DNA"/>
</dbReference>
<feature type="region of interest" description="Disordered" evidence="1">
    <location>
        <begin position="804"/>
        <end position="826"/>
    </location>
</feature>
<evidence type="ECO:0000256" key="1">
    <source>
        <dbReference type="SAM" id="MobiDB-lite"/>
    </source>
</evidence>
<evidence type="ECO:0000313" key="2">
    <source>
        <dbReference type="EMBL" id="PWR72566.1"/>
    </source>
</evidence>
<accession>A0A2V2N490</accession>
<feature type="compositionally biased region" description="Acidic residues" evidence="1">
    <location>
        <begin position="804"/>
        <end position="813"/>
    </location>
</feature>
<dbReference type="RefSeq" id="WP_109968078.1">
    <property type="nucleotide sequence ID" value="NZ_CP176093.1"/>
</dbReference>
<gene>
    <name evidence="2" type="ORF">DK846_06255</name>
</gene>
<reference evidence="2 3" key="1">
    <citation type="submission" date="2018-05" db="EMBL/GenBank/DDBJ databases">
        <title>Draft genome of Methanospirillum lacunae Ki8-1.</title>
        <authorList>
            <person name="Dueholm M.S."/>
            <person name="Nielsen P.H."/>
            <person name="Bakmann L.F."/>
            <person name="Otzen D.E."/>
        </authorList>
    </citation>
    <scope>NUCLEOTIDE SEQUENCE [LARGE SCALE GENOMIC DNA]</scope>
    <source>
        <strain evidence="2 3">Ki8-1</strain>
    </source>
</reference>
<organism evidence="2 3">
    <name type="scientific">Methanospirillum lacunae</name>
    <dbReference type="NCBI Taxonomy" id="668570"/>
    <lineage>
        <taxon>Archaea</taxon>
        <taxon>Methanobacteriati</taxon>
        <taxon>Methanobacteriota</taxon>
        <taxon>Stenosarchaea group</taxon>
        <taxon>Methanomicrobia</taxon>
        <taxon>Methanomicrobiales</taxon>
        <taxon>Methanospirillaceae</taxon>
        <taxon>Methanospirillum</taxon>
    </lineage>
</organism>
<protein>
    <submittedName>
        <fullName evidence="2">Uncharacterized protein</fullName>
    </submittedName>
</protein>
<keyword evidence="3" id="KW-1185">Reference proteome</keyword>
<dbReference type="AlphaFoldDB" id="A0A2V2N490"/>